<feature type="transmembrane region" description="Helical" evidence="1">
    <location>
        <begin position="12"/>
        <end position="29"/>
    </location>
</feature>
<feature type="transmembrane region" description="Helical" evidence="1">
    <location>
        <begin position="35"/>
        <end position="55"/>
    </location>
</feature>
<dbReference type="AlphaFoldDB" id="A0A501WWG8"/>
<evidence type="ECO:0000256" key="1">
    <source>
        <dbReference type="SAM" id="Phobius"/>
    </source>
</evidence>
<proteinExistence type="predicted"/>
<gene>
    <name evidence="2" type="ORF">FJM67_05465</name>
</gene>
<keyword evidence="3" id="KW-1185">Reference proteome</keyword>
<organism evidence="2 3">
    <name type="scientific">Maribrevibacterium harenarium</name>
    <dbReference type="NCBI Taxonomy" id="2589817"/>
    <lineage>
        <taxon>Bacteria</taxon>
        <taxon>Pseudomonadati</taxon>
        <taxon>Pseudomonadota</taxon>
        <taxon>Gammaproteobacteria</taxon>
        <taxon>Oceanospirillales</taxon>
        <taxon>Oceanospirillaceae</taxon>
        <taxon>Maribrevibacterium</taxon>
    </lineage>
</organism>
<dbReference type="EMBL" id="VFRR01000007">
    <property type="protein sequence ID" value="TPE54063.1"/>
    <property type="molecule type" value="Genomic_DNA"/>
</dbReference>
<evidence type="ECO:0000313" key="2">
    <source>
        <dbReference type="EMBL" id="TPE54063.1"/>
    </source>
</evidence>
<comment type="caution">
    <text evidence="2">The sequence shown here is derived from an EMBL/GenBank/DDBJ whole genome shotgun (WGS) entry which is preliminary data.</text>
</comment>
<keyword evidence="1" id="KW-0812">Transmembrane</keyword>
<evidence type="ECO:0008006" key="4">
    <source>
        <dbReference type="Google" id="ProtNLM"/>
    </source>
</evidence>
<name>A0A501WWG8_9GAMM</name>
<keyword evidence="1" id="KW-0472">Membrane</keyword>
<protein>
    <recommendedName>
        <fullName evidence="4">DUF3329 domain-containing protein</fullName>
    </recommendedName>
</protein>
<reference evidence="2 3" key="1">
    <citation type="submission" date="2019-06" db="EMBL/GenBank/DDBJ databases">
        <title>A novel bacterium of genus Marinomonas, isolated from coastal sand.</title>
        <authorList>
            <person name="Huang H."/>
            <person name="Mo K."/>
            <person name="Hu Y."/>
        </authorList>
    </citation>
    <scope>NUCLEOTIDE SEQUENCE [LARGE SCALE GENOMIC DNA]</scope>
    <source>
        <strain evidence="2 3">HB171799</strain>
    </source>
</reference>
<sequence length="61" mass="7236">MLSEKDKEFFRPMWRRVLATALCGGWAILEWSSAQPLWAVLATGFTLYCLWNFFYKFDHDA</sequence>
<dbReference type="OrthoDB" id="7362327at2"/>
<accession>A0A501WWG8</accession>
<evidence type="ECO:0000313" key="3">
    <source>
        <dbReference type="Proteomes" id="UP000315901"/>
    </source>
</evidence>
<dbReference type="Proteomes" id="UP000315901">
    <property type="component" value="Unassembled WGS sequence"/>
</dbReference>
<dbReference type="RefSeq" id="WP_140587671.1">
    <property type="nucleotide sequence ID" value="NZ_VFRR01000007.1"/>
</dbReference>
<keyword evidence="1" id="KW-1133">Transmembrane helix</keyword>